<evidence type="ECO:0000313" key="2">
    <source>
        <dbReference type="Proteomes" id="UP000515860"/>
    </source>
</evidence>
<sequence length="192" mass="21648">MEIYGVYVRNMVRLQEEVEKQGMYAAAAGSGEELMIDRTETVYYQPPWLPFAVPGIKITCRGRVRAWTGRSAERTEAENLRGHNKLVYVTEYESVYHTTSRCSHLSLSIRQVAFSGVGSQRNNGGGRYQPCEKCIGKGGISEFVYITDQGECYHNSLECSGLKRRVRLEELSSLEGLDCCSRCQQLEREGGK</sequence>
<dbReference type="RefSeq" id="WP_249328486.1">
    <property type="nucleotide sequence ID" value="NZ_CP060635.1"/>
</dbReference>
<organism evidence="1 2">
    <name type="scientific">Wansuia hejianensis</name>
    <dbReference type="NCBI Taxonomy" id="2763667"/>
    <lineage>
        <taxon>Bacteria</taxon>
        <taxon>Bacillati</taxon>
        <taxon>Bacillota</taxon>
        <taxon>Clostridia</taxon>
        <taxon>Lachnospirales</taxon>
        <taxon>Lachnospiraceae</taxon>
        <taxon>Wansuia</taxon>
    </lineage>
</organism>
<gene>
    <name evidence="1" type="ORF">H9Q79_13180</name>
</gene>
<reference evidence="1 2" key="1">
    <citation type="submission" date="2020-08" db="EMBL/GenBank/DDBJ databases">
        <authorList>
            <person name="Liu C."/>
            <person name="Sun Q."/>
        </authorList>
    </citation>
    <scope>NUCLEOTIDE SEQUENCE [LARGE SCALE GENOMIC DNA]</scope>
    <source>
        <strain evidence="1 2">NSJ-29</strain>
    </source>
</reference>
<name>A0A7G9GAM6_9FIRM</name>
<dbReference type="AlphaFoldDB" id="A0A7G9GAM6"/>
<proteinExistence type="predicted"/>
<accession>A0A7G9GAM6</accession>
<evidence type="ECO:0000313" key="1">
    <source>
        <dbReference type="EMBL" id="QNM07858.1"/>
    </source>
</evidence>
<dbReference type="Proteomes" id="UP000515860">
    <property type="component" value="Chromosome"/>
</dbReference>
<dbReference type="EMBL" id="CP060635">
    <property type="protein sequence ID" value="QNM07858.1"/>
    <property type="molecule type" value="Genomic_DNA"/>
</dbReference>
<protein>
    <submittedName>
        <fullName evidence="1">Uncharacterized protein</fullName>
    </submittedName>
</protein>
<dbReference type="KEGG" id="whj:H9Q79_13180"/>
<keyword evidence="2" id="KW-1185">Reference proteome</keyword>